<evidence type="ECO:0000256" key="4">
    <source>
        <dbReference type="ARBA" id="ARBA00023315"/>
    </source>
</evidence>
<dbReference type="InterPro" id="IPR055123">
    <property type="entry name" value="SpnB-like_Rossmann"/>
</dbReference>
<feature type="region of interest" description="C-terminal hotdog fold" evidence="5">
    <location>
        <begin position="2521"/>
        <end position="2655"/>
    </location>
</feature>
<keyword evidence="3" id="KW-0808">Transferase</keyword>
<keyword evidence="4" id="KW-0012">Acyltransferase</keyword>
<dbReference type="InterPro" id="IPR020841">
    <property type="entry name" value="PKS_Beta-ketoAc_synthase_dom"/>
</dbReference>
<sequence>MRRAPEEIEGYLLTGKAASVVSGRLSYAFGLEGPALTVDTACSSSLVALHLAAQALRNGECSMALAGGVTVMTTPNMFVEFSRQRGLSPNGRCKAFAEGADGTGWGEGVGLLLVERLSDALRNGHEVLAVVRGSAVNQDGASNGLTAPNGPSQQRVIRAALASAGLAPSDVDAVEAHGTGTKLGDPIEAQALLATYGQDRSEPLFLGSIKSNIGHTQAAAGVAGVIKMVQAMRHGVLPPTLHVDAPTSHVDWSSGAMSLLTSQVEWPSRDGARRAGVSSFGISGTNAHVIVEGVPATSEVPSSAGEAVVPWVLSGKTEAAVRSQAARLLSVVDGHHPADVGLSLATTRAGLDYRAAVVGESQAELISGVRALAEGSGSIVRSGQGKVAFVFSGQGSQRLGMGAELFEAYPVFASAWTEAVKYLTVDVKSPDLDQTGIAQPALFALEVALFRLLESWGVRPDVVAGHSIGEIAAAHVAGVLSLKDAAALVSARARLMQALPSGGAMVAVQASEEEVLPLLVDGVGIAAINGPQSVVVSGDEIAVADIASAFAEQGRKTSRLKVSHAFHSPLMEPMLEEFAAELAGVTFHEPEIPVVSTLTGSVVERYSVGYWVRHVREAVRFADGVRTLHERGVTRFVEVGPGGVLSALVQGVLDDVVTVPVLRADRPEPQAITTALGELYANGVRPEWSAVFPGARTIELPTYAFQRERYWLNTNSAAGDMRAVGLQETGHALLGAVATLADNDGRVLSGSVSLDSHPWLADHTVGGVVVVPGTAIMELAITAADAVGCATVDELTLEAPLILPRRGSVALQVLVGPEEADGRRSVSVHSRADDERPWVRNASGLVSTVDGAERDLAEWPPAGESIDVSGFYGRLADMGLDYGPAFRGLRAAWRTADAYYAEIEVPDSQGDFGLHPALFDAALHAVWLGAIEPDANGRGLLPFAWSGVRLSAAGATTLRVKVTRESADTVSLVLGDGVGEPVATVDGLTLRPFAAEGLREASTDSLYGVEWTPITVAPAVERPNWAVLSDSLHLAEILADAGISVVPYTEEGDHDVVFVACPAGSSSNTAERVRQSTARTLELLQWWLSEERPARLAIVTAAHDIAQAAVWGLVRSAQTENPDRVLLIDVDDAVDSVLALPGVIASGEQQVAVREGEVRVPRLGKITPGAQPQDFGSGTVLVTGASGGLGALIAKHLVTQHGVRRLLLVSRRGGEAPGAVTLAAELTARGADVTWAACDVGDRDALASLLAGHELSAVVHVAGVLDDGVIGSLTAERLTRVFRPKIDAALNLHELTSGLSAFVMFSSVAGTLGTPGQGNYAAANSFLDALAELRREEGLPGTSLAWGLWEQESAMAGTLGQADITRIRRMGIAAIQEEEGLRLFDAALAAENAVVVPVRLDKSVFQGGATVPPLLRKVVRGVSRRTAKAATAVSGLAGRLAGLSAEQRSEAVLELVRAEVAAVLGHADAASIGTENSFRDIGFDSLTSVELRNRLNAATGMRLPATLVFDHPSPGALARFLDADTAVSDKPVVVKAAADEPIAIVGMACRYPGGVRSPEDLWRLVFSGRDAVSGFPEDRGWDVENLYDPDPEQWGKSYTREGGFLYDAADFDAGFFGISPREALAMDPQQRLLLETSWEAFERAGIDPVSLRGSQTGVFAGVMYHDYGGRVRTSPEGLEGYLINGSAGSVASGRVAYTFGLEGPAVTVDTACSSSLVALHLAAQALRNGECSMALVGGVTVMASPAVFVEFSRQRGLAADGRCKAFSEGADGTGWAEGAGMLLVERLSDAVRNGHEVLAVVRGSAVNQDGASNGLTAPNGPSQQRVIRAALASAGLAPSDVDAVEAHGTGTRLGDPIEAQAVLATYGQDRSQPLWLGSLKSNIGHSQAAAGVGGVIKMVMALRHGVLPQTLHIEEPSSHVDWSAGDVQLLTESVPWPSVDRPRRAGVSSFGVSGTNAHVIVEQAAPVVARASVSTGPVPWVISARDAEAVRESARQLLSFVDSADPADVGFSLATTRSVMEHHAVVAGDVRGGLEALASGSAPVTAAVGGKLGFVFSGQGSQRVGMGAELFEAYPVFAAAWTEAVKYLTVDVKSPDLDQTGNAQPALFALEVALFRLLESWGVRPDVVAGHSIGEIAAAHVSGVLSLEDAAALVSARARLMQALPMGGAMVAVQASEEEVLPLLTDGVGIAAINGPSSVVLSGDEEAVLAVVAQFPDRKSSRLKVSHAFHSPLMEPMLEEFAAALAGIEFHEPEIPVVSTLTGSVVERYSVEYWVRHVREAVRFADGVRTMRGRGVTKFVEVGPGAVLSALVQGVLEDVAAIPVLRADRPEPEAISTAVGQAHAHGVRVDWSAFGGAKIDLPTYAFQRERFWLDAPQDRGDVREAGLGSADHPMLGAATVTADNGGVLLTGRVSLRTHPWLADHAVNGVVVLPGTAFVELAVRAGEEVGCGTVEDLTLEVPLVLPENDGVALQVSVSAEENGRRDLAIYSSAEGTTWVRHATGALTSRAAQVDASFTVENAEVVDLEGFYDDFASRGLVYGAAFQGLRSVWRDGEDVFAEVEIDDQEDYALHPALLDAALHAIAAGGLITLDEGPMLPFSWAGVTVHASGAAAVRVKLSRAGADSVSLVAVDGAGDLVASVESLTLRAVRADQLRARSDSLFEPRWTPFTGSSTQDISAESIVDLSEIGSLASVPDAVVVPCPAEGGVREVTGAVLAALQAWLSEEHSSRLVLVTRPGDLAHAAVRGLVRTAQSENPDRFVLVEAENTAEVLPVLPGLIAAGEPEAAVRDGEVFVQRLAKVDADAGTPDFGTGTVLLTGAGGALGGVIARHLVAEHGVRELLLVSRRGGAVPGAAELEADLVAAGASVAWAACDVADRDALADVLAGQRVSAVVHTAGVLDDGVIGSLSPERLDGVFRPKIDAVLNLHELTEDLSAFVVFSSVSGIFGSAGQGAYAAANAFLDAFAQHRRAQGLPATSLAWGLWQQGNGMAERLDSVDMNRLKRMGLVAISADEGLRLFDAALGMDRAVVAPVRLSAEKHHDAVPAVLRGLLRTTRRAAQAPKGSLGTRLAGLPAAERDRVVLELVRTEVAAVLGHTSTKVVQAGHAFQDLGFDSLTSVELRNRLNTATGLRLPATMVFDYPTPGALAQFLIEEVLGASEEQAAVAVKAATDEPIAIVGMACRYPGGVRSPEDLWRLVLSGGDAISGFPEDRGWDVENLYDPDPDRSGKSYVREGGFLHDAAEFDAGFFGISPREALAMDPQQRLLLETSWEALERAGIDPGTLRGSQVGVFAGVMYHDYGSRVKVSPEGMDAYLGSGSAGSIASGRVAYTLGFEGPALTVDTACSSSLVALHLAAQALRTGECSMALVGGVTVMATPSTFIEFSRQRGLSMDGRCKAFAEAADGTGWSEGAGMLLVERLSDAQRNGHNILAVVRGTAINSDGASNGLTAPNGPSQQRVIRAALASAGLSPSDVDAVEAHGTGTRLGDPIEAQALIATYGKDRAQPLWLGSLKSNIGHSQAAAGVGGVIKMVMALRNGVLPQTLHVDEPSSHVDWSAGSVRLLTSAVEWPSGEAPRRAGVSSFGISGTNAHVIIEQAPAAVEAAGGSVAGPVPWVLSAKDAEALRAQARRLLSFVDDQDVVDVGRSLATTRATLEHRAVVAGASSAELIESLTALASGTGLSGTPENPGKVAFVFSGQGSQRLGMGQELFDTYPVFASAWTEAVKYLTVDVKSPDLDQTGVAQPALFALEVALFRLLESWGVRPDVVAGHSIGEIAAAHVAGVLSLEDAAALVSARARLMQALPAGGAMVAVQASEEEVLPLLTDGVGIAAVNGPTSVVLSGVEEAVLAVVAQFSDRKSSRLKVSHAFHSPLMEPMLEKFASALAGIEFRVPEIPVVSTLTGSVVERYSVEYWVRHVREAVRFADGVRTLHAEGVSTFVEVGPGGVLSALVQGVLDDVTAIPVLRADRPEPQAIIGALGEAHVRGVDVDWSTFFPGERTLDLPTYAFQYERYWLDADDGQPTGLGLEATEHPLLGATVALPGSGGIMLMGKVSLRTHPWLADHVVNGLAILPGTAFVELAVRAGDEVGCALVDDLTLEAPLVLSENGSVALQVWVGAEVNGRRELAVHSSADNGSWTRHATGFLSDTAPADAEVGLWPPRAETVDLTEFYDGLASSGLEYGPAFQGLRSVWRGDDAVYAEVEISEHEDAYAVHPALLDSALHAIAAGGLMEVGDAPLLPFAWAGVSVRASGASSLRIKMIRVGEDSVKLVAADNAGGLVATVESLTLRRAPAKQLQGSGEGVLLGLDWQPVSLPEGTPLDVRRCSGLAELAASPVHGDVVVTACPDGSGGVQQAVADALALAQWWLAEERSARLVVVGKDGDLAHAAAFGLLRSAQSENPDRILLVEADDLDAVAEAVPALIEAGEHQAALRDGEILVPRLAKRAVTPQDEPDLSGGTVLVTGASGALGGLIARHLVSERGVRHLLLVSRRGAEAPGAVELEAELTAWGAEVTWAACDVGDGDAVAELLADKALSAVVHTAGVLDDGVLGSLTPERLETVLRPKVDAAVHLHKNTKEMGLSAFVLFSSFAGIVGSAGQASYSAANSFLDSFARRLRSEGYPATSLAWGVWEQTGAMTDGLADADLARMARSGVLPLAVTEALRLLDAALSGDEAVLAPVRLEPSALRGTVAPVLRGLAKSVTRRAAAPRAVSLADRLAGARDGERRKVVLELVLGEVAGVLGHSSPRRIQPSQAFQDLGFDSLTSVELRNRLTAATGLTLPATLVFDHPSPGVLADHVLAQVGAGTGAELVESLLADLDRVEQELMSKVPDEARERITSRLKAVLSAVDASGGARADLESATDEEVFDLIGKEFGIS</sequence>
<feature type="region of interest" description="C-terminal hotdog fold" evidence="5">
    <location>
        <begin position="4161"/>
        <end position="4296"/>
    </location>
</feature>
<dbReference type="InterPro" id="IPR036736">
    <property type="entry name" value="ACP-like_sf"/>
</dbReference>
<dbReference type="InterPro" id="IPR050091">
    <property type="entry name" value="PKS_NRPS_Biosynth_Enz"/>
</dbReference>
<feature type="domain" description="Ketosynthase family 3 (KS3)" evidence="7">
    <location>
        <begin position="3172"/>
        <end position="3596"/>
    </location>
</feature>
<feature type="domain" description="Carrier" evidence="6">
    <location>
        <begin position="1450"/>
        <end position="1525"/>
    </location>
</feature>
<dbReference type="SUPFAM" id="SSF51735">
    <property type="entry name" value="NAD(P)-binding Rossmann-fold domains"/>
    <property type="match status" value="6"/>
</dbReference>
<feature type="domain" description="PKS/mFAS DH" evidence="8">
    <location>
        <begin position="731"/>
        <end position="999"/>
    </location>
</feature>
<feature type="region of interest" description="N-terminal hotdog fold" evidence="5">
    <location>
        <begin position="2392"/>
        <end position="2511"/>
    </location>
</feature>
<dbReference type="Gene3D" id="3.40.50.720">
    <property type="entry name" value="NAD(P)-binding Rossmann-like Domain"/>
    <property type="match status" value="3"/>
</dbReference>
<dbReference type="EMBL" id="BAABAL010000013">
    <property type="protein sequence ID" value="GAA4011771.1"/>
    <property type="molecule type" value="Genomic_DNA"/>
</dbReference>
<evidence type="ECO:0000256" key="3">
    <source>
        <dbReference type="ARBA" id="ARBA00022679"/>
    </source>
</evidence>
<dbReference type="InterPro" id="IPR049900">
    <property type="entry name" value="PKS_mFAS_DH"/>
</dbReference>
<dbReference type="Gene3D" id="3.10.129.110">
    <property type="entry name" value="Polyketide synthase dehydratase"/>
    <property type="match status" value="3"/>
</dbReference>
<feature type="domain" description="Carrier" evidence="6">
    <location>
        <begin position="4724"/>
        <end position="4802"/>
    </location>
</feature>
<dbReference type="Proteomes" id="UP001501747">
    <property type="component" value="Unassembled WGS sequence"/>
</dbReference>
<feature type="region of interest" description="C-terminal hotdog fold" evidence="5">
    <location>
        <begin position="863"/>
        <end position="999"/>
    </location>
</feature>
<evidence type="ECO:0000259" key="8">
    <source>
        <dbReference type="PROSITE" id="PS52019"/>
    </source>
</evidence>
<dbReference type="InterPro" id="IPR014031">
    <property type="entry name" value="Ketoacyl_synth_C"/>
</dbReference>
<dbReference type="PROSITE" id="PS00606">
    <property type="entry name" value="KS3_1"/>
    <property type="match status" value="3"/>
</dbReference>
<dbReference type="SUPFAM" id="SSF52151">
    <property type="entry name" value="FabD/lysophospholipase-like"/>
    <property type="match status" value="3"/>
</dbReference>
<feature type="active site" description="Proton acceptor; for dehydratase activity" evidence="5">
    <location>
        <position position="4063"/>
    </location>
</feature>
<dbReference type="Pfam" id="PF08659">
    <property type="entry name" value="KR"/>
    <property type="match status" value="3"/>
</dbReference>
<feature type="domain" description="Ketosynthase family 3 (KS3)" evidence="7">
    <location>
        <begin position="1"/>
        <end position="293"/>
    </location>
</feature>
<dbReference type="SMART" id="SM00825">
    <property type="entry name" value="PKS_KS"/>
    <property type="match status" value="3"/>
</dbReference>
<feature type="domain" description="Carrier" evidence="6">
    <location>
        <begin position="3080"/>
        <end position="3155"/>
    </location>
</feature>
<gene>
    <name evidence="9" type="ORF">GCM10022247_37820</name>
</gene>
<dbReference type="InterPro" id="IPR032821">
    <property type="entry name" value="PKS_assoc"/>
</dbReference>
<dbReference type="PROSITE" id="PS00012">
    <property type="entry name" value="PHOSPHOPANTETHEINE"/>
    <property type="match status" value="3"/>
</dbReference>
<dbReference type="Pfam" id="PF16197">
    <property type="entry name" value="KAsynt_C_assoc"/>
    <property type="match status" value="3"/>
</dbReference>
<dbReference type="InterPro" id="IPR049552">
    <property type="entry name" value="PKS_DH_N"/>
</dbReference>
<evidence type="ECO:0000313" key="9">
    <source>
        <dbReference type="EMBL" id="GAA4011771.1"/>
    </source>
</evidence>
<dbReference type="InterPro" id="IPR016036">
    <property type="entry name" value="Malonyl_transacylase_ACP-bd"/>
</dbReference>
<feature type="active site" description="Proton acceptor; for dehydratase activity" evidence="5">
    <location>
        <position position="2424"/>
    </location>
</feature>
<organism evidence="9 10">
    <name type="scientific">Allokutzneria multivorans</name>
    <dbReference type="NCBI Taxonomy" id="1142134"/>
    <lineage>
        <taxon>Bacteria</taxon>
        <taxon>Bacillati</taxon>
        <taxon>Actinomycetota</taxon>
        <taxon>Actinomycetes</taxon>
        <taxon>Pseudonocardiales</taxon>
        <taxon>Pseudonocardiaceae</taxon>
        <taxon>Allokutzneria</taxon>
    </lineage>
</organism>
<dbReference type="Gene3D" id="3.30.70.3290">
    <property type="match status" value="3"/>
</dbReference>
<accession>A0ABP7SHD6</accession>
<dbReference type="PROSITE" id="PS52019">
    <property type="entry name" value="PKS_MFAS_DH"/>
    <property type="match status" value="3"/>
</dbReference>
<dbReference type="PANTHER" id="PTHR43775">
    <property type="entry name" value="FATTY ACID SYNTHASE"/>
    <property type="match status" value="1"/>
</dbReference>
<dbReference type="CDD" id="cd08956">
    <property type="entry name" value="KR_3_FAS_SDR_x"/>
    <property type="match status" value="3"/>
</dbReference>
<keyword evidence="10" id="KW-1185">Reference proteome</keyword>
<feature type="active site" description="Proton donor; for dehydratase activity" evidence="5">
    <location>
        <position position="2577"/>
    </location>
</feature>
<keyword evidence="2" id="KW-0597">Phosphoprotein</keyword>
<dbReference type="InterPro" id="IPR016039">
    <property type="entry name" value="Thiolase-like"/>
</dbReference>
<dbReference type="InterPro" id="IPR009081">
    <property type="entry name" value="PP-bd_ACP"/>
</dbReference>
<evidence type="ECO:0000256" key="1">
    <source>
        <dbReference type="ARBA" id="ARBA00022450"/>
    </source>
</evidence>
<dbReference type="SUPFAM" id="SSF53901">
    <property type="entry name" value="Thiolase-like"/>
    <property type="match status" value="4"/>
</dbReference>
<feature type="domain" description="PKS/mFAS DH" evidence="8">
    <location>
        <begin position="2392"/>
        <end position="2655"/>
    </location>
</feature>
<proteinExistence type="predicted"/>
<dbReference type="InterPro" id="IPR057326">
    <property type="entry name" value="KR_dom"/>
</dbReference>
<dbReference type="Pfam" id="PF00109">
    <property type="entry name" value="ketoacyl-synt"/>
    <property type="match status" value="3"/>
</dbReference>
<dbReference type="SMART" id="SM00822">
    <property type="entry name" value="PKS_KR"/>
    <property type="match status" value="3"/>
</dbReference>
<dbReference type="Gene3D" id="3.40.366.10">
    <property type="entry name" value="Malonyl-Coenzyme A Acyl Carrier Protein, domain 2"/>
    <property type="match status" value="3"/>
</dbReference>
<evidence type="ECO:0000259" key="6">
    <source>
        <dbReference type="PROSITE" id="PS50075"/>
    </source>
</evidence>
<dbReference type="Pfam" id="PF21089">
    <property type="entry name" value="PKS_DH_N"/>
    <property type="match status" value="3"/>
</dbReference>
<dbReference type="InterPro" id="IPR020806">
    <property type="entry name" value="PKS_PP-bd"/>
</dbReference>
<dbReference type="InterPro" id="IPR016035">
    <property type="entry name" value="Acyl_Trfase/lysoPLipase"/>
</dbReference>
<dbReference type="InterPro" id="IPR001227">
    <property type="entry name" value="Ac_transferase_dom_sf"/>
</dbReference>
<dbReference type="SMART" id="SM00827">
    <property type="entry name" value="PKS_AT"/>
    <property type="match status" value="3"/>
</dbReference>
<comment type="caution">
    <text evidence="9">The sequence shown here is derived from an EMBL/GenBank/DDBJ whole genome shotgun (WGS) entry which is preliminary data.</text>
</comment>
<dbReference type="InterPro" id="IPR018201">
    <property type="entry name" value="Ketoacyl_synth_AS"/>
</dbReference>
<dbReference type="CDD" id="cd00833">
    <property type="entry name" value="PKS"/>
    <property type="match status" value="3"/>
</dbReference>
<evidence type="ECO:0000256" key="5">
    <source>
        <dbReference type="PROSITE-ProRule" id="PRU01363"/>
    </source>
</evidence>
<dbReference type="Pfam" id="PF22953">
    <property type="entry name" value="SpnB_Rossmann"/>
    <property type="match status" value="3"/>
</dbReference>
<keyword evidence="1" id="KW-0596">Phosphopantetheine</keyword>
<dbReference type="SUPFAM" id="SSF55048">
    <property type="entry name" value="Probable ACP-binding domain of malonyl-CoA ACP transacylase"/>
    <property type="match status" value="3"/>
</dbReference>
<evidence type="ECO:0000313" key="10">
    <source>
        <dbReference type="Proteomes" id="UP001501747"/>
    </source>
</evidence>
<feature type="region of interest" description="N-terminal hotdog fold" evidence="5">
    <location>
        <begin position="731"/>
        <end position="853"/>
    </location>
</feature>
<dbReference type="Pfam" id="PF00550">
    <property type="entry name" value="PP-binding"/>
    <property type="match status" value="3"/>
</dbReference>
<dbReference type="Pfam" id="PF02801">
    <property type="entry name" value="Ketoacyl-synt_C"/>
    <property type="match status" value="3"/>
</dbReference>
<dbReference type="SUPFAM" id="SSF47336">
    <property type="entry name" value="ACP-like"/>
    <property type="match status" value="3"/>
</dbReference>
<dbReference type="InterPro" id="IPR006162">
    <property type="entry name" value="Ppantetheine_attach_site"/>
</dbReference>
<dbReference type="SMART" id="SM00823">
    <property type="entry name" value="PKS_PP"/>
    <property type="match status" value="3"/>
</dbReference>
<evidence type="ECO:0000256" key="2">
    <source>
        <dbReference type="ARBA" id="ARBA00022553"/>
    </source>
</evidence>
<reference evidence="10" key="1">
    <citation type="journal article" date="2019" name="Int. J. Syst. Evol. Microbiol.">
        <title>The Global Catalogue of Microorganisms (GCM) 10K type strain sequencing project: providing services to taxonomists for standard genome sequencing and annotation.</title>
        <authorList>
            <consortium name="The Broad Institute Genomics Platform"/>
            <consortium name="The Broad Institute Genome Sequencing Center for Infectious Disease"/>
            <person name="Wu L."/>
            <person name="Ma J."/>
        </authorList>
    </citation>
    <scope>NUCLEOTIDE SEQUENCE [LARGE SCALE GENOMIC DNA]</scope>
    <source>
        <strain evidence="10">JCM 17342</strain>
    </source>
</reference>
<dbReference type="InterPro" id="IPR036291">
    <property type="entry name" value="NAD(P)-bd_dom_sf"/>
</dbReference>
<feature type="active site" description="Proton donor; for dehydratase activity" evidence="5">
    <location>
        <position position="920"/>
    </location>
</feature>
<feature type="region of interest" description="N-terminal hotdog fold" evidence="5">
    <location>
        <begin position="4031"/>
        <end position="4151"/>
    </location>
</feature>
<name>A0ABP7SHD6_9PSEU</name>
<dbReference type="Pfam" id="PF00698">
    <property type="entry name" value="Acyl_transf_1"/>
    <property type="match status" value="3"/>
</dbReference>
<feature type="active site" description="Proton acceptor; for dehydratase activity" evidence="5">
    <location>
        <position position="763"/>
    </location>
</feature>
<evidence type="ECO:0000259" key="7">
    <source>
        <dbReference type="PROSITE" id="PS52004"/>
    </source>
</evidence>
<dbReference type="InterPro" id="IPR014030">
    <property type="entry name" value="Ketoacyl_synth_N"/>
</dbReference>
<dbReference type="Gene3D" id="3.40.47.10">
    <property type="match status" value="3"/>
</dbReference>
<dbReference type="InterPro" id="IPR042104">
    <property type="entry name" value="PKS_dehydratase_sf"/>
</dbReference>
<dbReference type="SMART" id="SM01294">
    <property type="entry name" value="PKS_PP_betabranch"/>
    <property type="match status" value="3"/>
</dbReference>
<feature type="domain" description="PKS/mFAS DH" evidence="8">
    <location>
        <begin position="4031"/>
        <end position="4296"/>
    </location>
</feature>
<dbReference type="PROSITE" id="PS52004">
    <property type="entry name" value="KS3_2"/>
    <property type="match status" value="3"/>
</dbReference>
<dbReference type="InterPro" id="IPR013968">
    <property type="entry name" value="PKS_KR"/>
</dbReference>
<dbReference type="SMART" id="SM00826">
    <property type="entry name" value="PKS_DH"/>
    <property type="match status" value="3"/>
</dbReference>
<dbReference type="PROSITE" id="PS50075">
    <property type="entry name" value="CARRIER"/>
    <property type="match status" value="3"/>
</dbReference>
<dbReference type="PANTHER" id="PTHR43775:SF51">
    <property type="entry name" value="INACTIVE PHENOLPHTHIOCEROL SYNTHESIS POLYKETIDE SYNTHASE TYPE I PKS1-RELATED"/>
    <property type="match status" value="1"/>
</dbReference>
<protein>
    <recommendedName>
        <fullName evidence="11">SDR family NAD(P)-dependent oxidoreductase</fullName>
    </recommendedName>
</protein>
<evidence type="ECO:0008006" key="11">
    <source>
        <dbReference type="Google" id="ProtNLM"/>
    </source>
</evidence>
<feature type="domain" description="Ketosynthase family 3 (KS3)" evidence="7">
    <location>
        <begin position="1539"/>
        <end position="1963"/>
    </location>
</feature>
<feature type="active site" description="Proton donor; for dehydratase activity" evidence="5">
    <location>
        <position position="4218"/>
    </location>
</feature>
<dbReference type="InterPro" id="IPR020807">
    <property type="entry name" value="PKS_DH"/>
</dbReference>
<dbReference type="Gene3D" id="1.10.1200.10">
    <property type="entry name" value="ACP-like"/>
    <property type="match status" value="3"/>
</dbReference>
<dbReference type="Pfam" id="PF14765">
    <property type="entry name" value="PS-DH"/>
    <property type="match status" value="3"/>
</dbReference>
<dbReference type="InterPro" id="IPR049551">
    <property type="entry name" value="PKS_DH_C"/>
</dbReference>
<dbReference type="InterPro" id="IPR014043">
    <property type="entry name" value="Acyl_transferase_dom"/>
</dbReference>